<gene>
    <name evidence="1" type="ORF">BCR34DRAFT_571984</name>
</gene>
<name>A0A1Y1Z4Z7_9PLEO</name>
<evidence type="ECO:0000313" key="2">
    <source>
        <dbReference type="Proteomes" id="UP000193144"/>
    </source>
</evidence>
<organism evidence="1 2">
    <name type="scientific">Clohesyomyces aquaticus</name>
    <dbReference type="NCBI Taxonomy" id="1231657"/>
    <lineage>
        <taxon>Eukaryota</taxon>
        <taxon>Fungi</taxon>
        <taxon>Dikarya</taxon>
        <taxon>Ascomycota</taxon>
        <taxon>Pezizomycotina</taxon>
        <taxon>Dothideomycetes</taxon>
        <taxon>Pleosporomycetidae</taxon>
        <taxon>Pleosporales</taxon>
        <taxon>Lindgomycetaceae</taxon>
        <taxon>Clohesyomyces</taxon>
    </lineage>
</organism>
<reference evidence="1 2" key="1">
    <citation type="submission" date="2016-07" db="EMBL/GenBank/DDBJ databases">
        <title>Pervasive Adenine N6-methylation of Active Genes in Fungi.</title>
        <authorList>
            <consortium name="DOE Joint Genome Institute"/>
            <person name="Mondo S.J."/>
            <person name="Dannebaum R.O."/>
            <person name="Kuo R.C."/>
            <person name="Labutti K."/>
            <person name="Haridas S."/>
            <person name="Kuo A."/>
            <person name="Salamov A."/>
            <person name="Ahrendt S.R."/>
            <person name="Lipzen A."/>
            <person name="Sullivan W."/>
            <person name="Andreopoulos W.B."/>
            <person name="Clum A."/>
            <person name="Lindquist E."/>
            <person name="Daum C."/>
            <person name="Ramamoorthy G.K."/>
            <person name="Gryganskyi A."/>
            <person name="Culley D."/>
            <person name="Magnuson J.K."/>
            <person name="James T.Y."/>
            <person name="O'Malley M.A."/>
            <person name="Stajich J.E."/>
            <person name="Spatafora J.W."/>
            <person name="Visel A."/>
            <person name="Grigoriev I.V."/>
        </authorList>
    </citation>
    <scope>NUCLEOTIDE SEQUENCE [LARGE SCALE GENOMIC DNA]</scope>
    <source>
        <strain evidence="1 2">CBS 115471</strain>
    </source>
</reference>
<comment type="caution">
    <text evidence="1">The sequence shown here is derived from an EMBL/GenBank/DDBJ whole genome shotgun (WGS) entry which is preliminary data.</text>
</comment>
<keyword evidence="2" id="KW-1185">Reference proteome</keyword>
<dbReference type="AlphaFoldDB" id="A0A1Y1Z4Z7"/>
<evidence type="ECO:0000313" key="1">
    <source>
        <dbReference type="EMBL" id="ORY05372.1"/>
    </source>
</evidence>
<dbReference type="EMBL" id="MCFA01000126">
    <property type="protein sequence ID" value="ORY05372.1"/>
    <property type="molecule type" value="Genomic_DNA"/>
</dbReference>
<accession>A0A1Y1Z4Z7</accession>
<sequence length="80" mass="9285">MFRHPSFPYLFPSSTVRLSYLGRVRGFLTLVITLLNFSSWHAHTHLLHSHLGSSHITHTHNTLIYNPSEPSPPAYRYLKE</sequence>
<dbReference type="Proteomes" id="UP000193144">
    <property type="component" value="Unassembled WGS sequence"/>
</dbReference>
<proteinExistence type="predicted"/>
<protein>
    <submittedName>
        <fullName evidence="1">Uncharacterized protein</fullName>
    </submittedName>
</protein>